<dbReference type="Proteomes" id="UP000182589">
    <property type="component" value="Unassembled WGS sequence"/>
</dbReference>
<dbReference type="RefSeq" id="WP_006446833.1">
    <property type="nucleotide sequence ID" value="NZ_BSRA01000006.1"/>
</dbReference>
<dbReference type="STRING" id="89784.SAMN04489725_10994"/>
<evidence type="ECO:0000313" key="3">
    <source>
        <dbReference type="Proteomes" id="UP000182589"/>
    </source>
</evidence>
<name>A0A1H2V0Q3_9BACL</name>
<protein>
    <submittedName>
        <fullName evidence="2">Uncharacterized protein</fullName>
    </submittedName>
</protein>
<gene>
    <name evidence="1" type="ORF">Heshes_13530</name>
    <name evidence="2" type="ORF">SAMN04489725_10994</name>
</gene>
<evidence type="ECO:0000313" key="1">
    <source>
        <dbReference type="EMBL" id="GLV13669.1"/>
    </source>
</evidence>
<reference evidence="2" key="1">
    <citation type="submission" date="2016-10" db="EMBL/GenBank/DDBJ databases">
        <authorList>
            <person name="de Groot N.N."/>
        </authorList>
    </citation>
    <scope>NUCLEOTIDE SEQUENCE [LARGE SCALE GENOMIC DNA]</scope>
    <source>
        <strain evidence="2">DSM 12489</strain>
    </source>
</reference>
<keyword evidence="3" id="KW-1185">Reference proteome</keyword>
<dbReference type="AlphaFoldDB" id="A0A1H2V0Q3"/>
<dbReference type="EMBL" id="BSRA01000006">
    <property type="protein sequence ID" value="GLV13669.1"/>
    <property type="molecule type" value="Genomic_DNA"/>
</dbReference>
<evidence type="ECO:0000313" key="2">
    <source>
        <dbReference type="EMBL" id="SDW61867.1"/>
    </source>
</evidence>
<dbReference type="Proteomes" id="UP001157137">
    <property type="component" value="Unassembled WGS sequence"/>
</dbReference>
<reference evidence="1" key="3">
    <citation type="submission" date="2023-02" db="EMBL/GenBank/DDBJ databases">
        <title>Proposal of a novel subspecies: Alicyclobacillus hesperidum subspecies aegle.</title>
        <authorList>
            <person name="Goto K."/>
            <person name="Fujii T."/>
            <person name="Yasui K."/>
            <person name="Mochida K."/>
            <person name="Kato-Tanaka Y."/>
            <person name="Morohoshi S."/>
            <person name="An S.Y."/>
            <person name="Kasai H."/>
            <person name="Yokota A."/>
        </authorList>
    </citation>
    <scope>NUCLEOTIDE SEQUENCE</scope>
    <source>
        <strain evidence="1">DSM 12766</strain>
    </source>
</reference>
<proteinExistence type="predicted"/>
<reference evidence="3" key="2">
    <citation type="submission" date="2016-10" db="EMBL/GenBank/DDBJ databases">
        <authorList>
            <person name="Varghese N."/>
        </authorList>
    </citation>
    <scope>NUCLEOTIDE SEQUENCE [LARGE SCALE GENOMIC DNA]</scope>
    <source>
        <strain evidence="3">DSM 12489</strain>
    </source>
</reference>
<accession>A0A1H2V0Q3</accession>
<dbReference type="EMBL" id="FNOJ01000009">
    <property type="protein sequence ID" value="SDW61867.1"/>
    <property type="molecule type" value="Genomic_DNA"/>
</dbReference>
<sequence length="79" mass="9639">MQTIRTVFRLFRTFSMLYTLWRGSRATQILYIGSLVWRFLRGQKVRPRPPRVVVTFVDPHTEAIYKRRGWRRIERRSGN</sequence>
<organism evidence="2 3">
    <name type="scientific">Alicyclobacillus hesperidum</name>
    <dbReference type="NCBI Taxonomy" id="89784"/>
    <lineage>
        <taxon>Bacteria</taxon>
        <taxon>Bacillati</taxon>
        <taxon>Bacillota</taxon>
        <taxon>Bacilli</taxon>
        <taxon>Bacillales</taxon>
        <taxon>Alicyclobacillaceae</taxon>
        <taxon>Alicyclobacillus</taxon>
    </lineage>
</organism>